<sequence length="84" mass="9378">MESYSILLSNQISRHRKKHKFLSHPSLKRANLSHRCLAPASLYVSSGTGGSSILYLFFTLCFFVVLLLIDDMSVTLDFASLVAI</sequence>
<evidence type="ECO:0000256" key="1">
    <source>
        <dbReference type="SAM" id="Phobius"/>
    </source>
</evidence>
<name>A0A816JRR1_BRANA</name>
<keyword evidence="1" id="KW-0812">Transmembrane</keyword>
<feature type="transmembrane region" description="Helical" evidence="1">
    <location>
        <begin position="52"/>
        <end position="69"/>
    </location>
</feature>
<keyword evidence="1" id="KW-1133">Transmembrane helix</keyword>
<keyword evidence="1" id="KW-0472">Membrane</keyword>
<evidence type="ECO:0000313" key="2">
    <source>
        <dbReference type="EMBL" id="CAF1858532.1"/>
    </source>
</evidence>
<dbReference type="EMBL" id="HG994368">
    <property type="protein sequence ID" value="CAF1858532.1"/>
    <property type="molecule type" value="Genomic_DNA"/>
</dbReference>
<reference evidence="2" key="1">
    <citation type="submission" date="2021-01" db="EMBL/GenBank/DDBJ databases">
        <authorList>
            <consortium name="Genoscope - CEA"/>
            <person name="William W."/>
        </authorList>
    </citation>
    <scope>NUCLEOTIDE SEQUENCE</scope>
</reference>
<accession>A0A816JRR1</accession>
<organism evidence="2">
    <name type="scientific">Brassica napus</name>
    <name type="common">Rape</name>
    <dbReference type="NCBI Taxonomy" id="3708"/>
    <lineage>
        <taxon>Eukaryota</taxon>
        <taxon>Viridiplantae</taxon>
        <taxon>Streptophyta</taxon>
        <taxon>Embryophyta</taxon>
        <taxon>Tracheophyta</taxon>
        <taxon>Spermatophyta</taxon>
        <taxon>Magnoliopsida</taxon>
        <taxon>eudicotyledons</taxon>
        <taxon>Gunneridae</taxon>
        <taxon>Pentapetalae</taxon>
        <taxon>rosids</taxon>
        <taxon>malvids</taxon>
        <taxon>Brassicales</taxon>
        <taxon>Brassicaceae</taxon>
        <taxon>Brassiceae</taxon>
        <taxon>Brassica</taxon>
    </lineage>
</organism>
<dbReference type="Proteomes" id="UP001295469">
    <property type="component" value="Chromosome C04"/>
</dbReference>
<protein>
    <submittedName>
        <fullName evidence="2">(rape) hypothetical protein</fullName>
    </submittedName>
</protein>
<proteinExistence type="predicted"/>
<dbReference type="AlphaFoldDB" id="A0A816JRR1"/>
<gene>
    <name evidence="2" type="ORF">DARMORV10_C04P45320.1</name>
</gene>